<name>A0A1F5YWV0_9BACT</name>
<evidence type="ECO:0000313" key="3">
    <source>
        <dbReference type="Proteomes" id="UP000179129"/>
    </source>
</evidence>
<dbReference type="AlphaFoldDB" id="A0A1F5YWV0"/>
<dbReference type="PANTHER" id="PTHR23150:SF19">
    <property type="entry name" value="FORMYLGLYCINE-GENERATING ENZYME"/>
    <property type="match status" value="1"/>
</dbReference>
<dbReference type="Gene3D" id="3.90.1580.10">
    <property type="entry name" value="paralog of FGE (formylglycine-generating enzyme)"/>
    <property type="match status" value="1"/>
</dbReference>
<comment type="caution">
    <text evidence="2">The sequence shown here is derived from an EMBL/GenBank/DDBJ whole genome shotgun (WGS) entry which is preliminary data.</text>
</comment>
<reference evidence="2 3" key="1">
    <citation type="journal article" date="2016" name="Nat. Commun.">
        <title>Thousands of microbial genomes shed light on interconnected biogeochemical processes in an aquifer system.</title>
        <authorList>
            <person name="Anantharaman K."/>
            <person name="Brown C.T."/>
            <person name="Hug L.A."/>
            <person name="Sharon I."/>
            <person name="Castelle C.J."/>
            <person name="Probst A.J."/>
            <person name="Thomas B.C."/>
            <person name="Singh A."/>
            <person name="Wilkins M.J."/>
            <person name="Karaoz U."/>
            <person name="Brodie E.L."/>
            <person name="Williams K.H."/>
            <person name="Hubbard S.S."/>
            <person name="Banfield J.F."/>
        </authorList>
    </citation>
    <scope>NUCLEOTIDE SEQUENCE [LARGE SCALE GENOMIC DNA]</scope>
</reference>
<accession>A0A1F5YWV0</accession>
<sequence length="285" mass="31489">MRGPLILIWIALLLFSSCGNDQGNIFHVDIINPLDEGSDISLVQVSSGSFLMGSTLFPAFTVSTFGVPYVTYNPERPVHSVTVQGFKISTREITQEQYKAVTGVNPSKYFGFSDMPVEQVTWEQAAAFCNKLSETTGLEALYNLSTWECDFSRNGYRLPTEAEWEYACRAGVPGEYGTVGSQEGLSQIAWYTANSDHTPHQAAALSDNAAGLYDMQGNVWEWCNDWFTIYHCNSQADPRGPANGQFRAARGGSWASTAEDCRVAARKALDPKLGNYTVGFRIVRR</sequence>
<evidence type="ECO:0000313" key="2">
    <source>
        <dbReference type="EMBL" id="OGG04671.1"/>
    </source>
</evidence>
<dbReference type="Proteomes" id="UP000179129">
    <property type="component" value="Unassembled WGS sequence"/>
</dbReference>
<dbReference type="PROSITE" id="PS51257">
    <property type="entry name" value="PROKAR_LIPOPROTEIN"/>
    <property type="match status" value="1"/>
</dbReference>
<dbReference type="InterPro" id="IPR005532">
    <property type="entry name" value="SUMF_dom"/>
</dbReference>
<feature type="domain" description="Sulfatase-modifying factor enzyme-like" evidence="1">
    <location>
        <begin position="42"/>
        <end position="284"/>
    </location>
</feature>
<dbReference type="InterPro" id="IPR042095">
    <property type="entry name" value="SUMF_sf"/>
</dbReference>
<dbReference type="SUPFAM" id="SSF56436">
    <property type="entry name" value="C-type lectin-like"/>
    <property type="match status" value="1"/>
</dbReference>
<dbReference type="EMBL" id="MFIX01000102">
    <property type="protein sequence ID" value="OGG04671.1"/>
    <property type="molecule type" value="Genomic_DNA"/>
</dbReference>
<dbReference type="InterPro" id="IPR051043">
    <property type="entry name" value="Sulfatase_Mod_Factor_Kinase"/>
</dbReference>
<organism evidence="2 3">
    <name type="scientific">Candidatus Glassbacteria bacterium RIFCSPLOWO2_12_FULL_58_11</name>
    <dbReference type="NCBI Taxonomy" id="1817867"/>
    <lineage>
        <taxon>Bacteria</taxon>
        <taxon>Candidatus Glassiibacteriota</taxon>
    </lineage>
</organism>
<dbReference type="InterPro" id="IPR016187">
    <property type="entry name" value="CTDL_fold"/>
</dbReference>
<gene>
    <name evidence="2" type="ORF">A3F83_02715</name>
</gene>
<evidence type="ECO:0000259" key="1">
    <source>
        <dbReference type="Pfam" id="PF03781"/>
    </source>
</evidence>
<proteinExistence type="predicted"/>
<protein>
    <recommendedName>
        <fullName evidence="1">Sulfatase-modifying factor enzyme-like domain-containing protein</fullName>
    </recommendedName>
</protein>
<dbReference type="PANTHER" id="PTHR23150">
    <property type="entry name" value="SULFATASE MODIFYING FACTOR 1, 2"/>
    <property type="match status" value="1"/>
</dbReference>
<dbReference type="Pfam" id="PF03781">
    <property type="entry name" value="FGE-sulfatase"/>
    <property type="match status" value="1"/>
</dbReference>
<dbReference type="STRING" id="1817867.A3F83_02715"/>